<dbReference type="InterPro" id="IPR036514">
    <property type="entry name" value="SGNH_hydro_sf"/>
</dbReference>
<gene>
    <name evidence="2" type="ORF">DNG_00293</name>
</gene>
<reference evidence="2" key="1">
    <citation type="submission" date="2018-03" db="EMBL/GenBank/DDBJ databases">
        <authorList>
            <person name="Guldener U."/>
        </authorList>
    </citation>
    <scope>NUCLEOTIDE SEQUENCE</scope>
</reference>
<protein>
    <submittedName>
        <fullName evidence="2">Related to esterase</fullName>
    </submittedName>
</protein>
<dbReference type="Gene3D" id="3.40.50.1110">
    <property type="entry name" value="SGNH hydrolase"/>
    <property type="match status" value="1"/>
</dbReference>
<dbReference type="Proteomes" id="UP001187682">
    <property type="component" value="Unassembled WGS sequence"/>
</dbReference>
<feature type="domain" description="SGNH hydrolase-type esterase" evidence="1">
    <location>
        <begin position="13"/>
        <end position="187"/>
    </location>
</feature>
<dbReference type="GO" id="GO:0004622">
    <property type="term" value="F:phosphatidylcholine lysophospholipase activity"/>
    <property type="evidence" value="ECO:0007669"/>
    <property type="project" value="TreeGrafter"/>
</dbReference>
<proteinExistence type="predicted"/>
<keyword evidence="3" id="KW-1185">Reference proteome</keyword>
<accession>A0AAE8MQ43</accession>
<dbReference type="PANTHER" id="PTHR30383">
    <property type="entry name" value="THIOESTERASE 1/PROTEASE 1/LYSOPHOSPHOLIPASE L1"/>
    <property type="match status" value="1"/>
</dbReference>
<dbReference type="SUPFAM" id="SSF52266">
    <property type="entry name" value="SGNH hydrolase"/>
    <property type="match status" value="1"/>
</dbReference>
<dbReference type="EMBL" id="ONZQ02000001">
    <property type="protein sequence ID" value="SPN96773.1"/>
    <property type="molecule type" value="Genomic_DNA"/>
</dbReference>
<dbReference type="PANTHER" id="PTHR30383:SF19">
    <property type="entry name" value="FIBRONECTIN TYPE-III DOMAIN-CONTAINING PROTEIN"/>
    <property type="match status" value="1"/>
</dbReference>
<sequence length="248" mass="27208">MPPPAAAPLRVLCFGDSLTSGYHAWGCGSHPYSTSLAARLHAAFPRRRIEVATSGVPGDIACGAAFCERMKEEWTEGPFEWTIVLAGTNDIGRGWDAGEILSALREAWDIPLSKGSKVLALTIPETSSKAAWAIAKRNEVNAGILSHKDPNVYPFDLHAVLPYHSLTPDDCHKYWDDGLHLTPDGYDWMAGHIASHLISLLNEIETQSPTPFAPVPRKATDDEVIDEEAGDPKRLSRGYVFVRRTDLH</sequence>
<dbReference type="Pfam" id="PF13472">
    <property type="entry name" value="Lipase_GDSL_2"/>
    <property type="match status" value="1"/>
</dbReference>
<comment type="caution">
    <text evidence="2">The sequence shown here is derived from an EMBL/GenBank/DDBJ whole genome shotgun (WGS) entry which is preliminary data.</text>
</comment>
<dbReference type="InterPro" id="IPR051532">
    <property type="entry name" value="Ester_Hydrolysis_Enzymes"/>
</dbReference>
<dbReference type="CDD" id="cd00229">
    <property type="entry name" value="SGNH_hydrolase"/>
    <property type="match status" value="1"/>
</dbReference>
<evidence type="ECO:0000313" key="3">
    <source>
        <dbReference type="Proteomes" id="UP001187682"/>
    </source>
</evidence>
<name>A0AAE8MQ43_9PEZI</name>
<evidence type="ECO:0000259" key="1">
    <source>
        <dbReference type="Pfam" id="PF13472"/>
    </source>
</evidence>
<dbReference type="InterPro" id="IPR013830">
    <property type="entry name" value="SGNH_hydro"/>
</dbReference>
<evidence type="ECO:0000313" key="2">
    <source>
        <dbReference type="EMBL" id="SPN96773.1"/>
    </source>
</evidence>
<organism evidence="2 3">
    <name type="scientific">Cephalotrichum gorgonifer</name>
    <dbReference type="NCBI Taxonomy" id="2041049"/>
    <lineage>
        <taxon>Eukaryota</taxon>
        <taxon>Fungi</taxon>
        <taxon>Dikarya</taxon>
        <taxon>Ascomycota</taxon>
        <taxon>Pezizomycotina</taxon>
        <taxon>Sordariomycetes</taxon>
        <taxon>Hypocreomycetidae</taxon>
        <taxon>Microascales</taxon>
        <taxon>Microascaceae</taxon>
        <taxon>Cephalotrichum</taxon>
    </lineage>
</organism>
<dbReference type="AlphaFoldDB" id="A0AAE8MQ43"/>